<dbReference type="Gene3D" id="2.115.10.20">
    <property type="entry name" value="Glycosyl hydrolase domain, family 43"/>
    <property type="match status" value="1"/>
</dbReference>
<evidence type="ECO:0000313" key="3">
    <source>
        <dbReference type="EMBL" id="QGW28635.1"/>
    </source>
</evidence>
<keyword evidence="1" id="KW-0732">Signal</keyword>
<protein>
    <submittedName>
        <fullName evidence="3">Glycosyl hydrolase</fullName>
    </submittedName>
</protein>
<feature type="signal peptide" evidence="1">
    <location>
        <begin position="1"/>
        <end position="22"/>
    </location>
</feature>
<accession>A0A6I6GJP7</accession>
<dbReference type="InterPro" id="IPR023296">
    <property type="entry name" value="Glyco_hydro_beta-prop_sf"/>
</dbReference>
<gene>
    <name evidence="3" type="ORF">GLV81_11480</name>
</gene>
<reference evidence="3 4" key="1">
    <citation type="submission" date="2019-11" db="EMBL/GenBank/DDBJ databases">
        <authorList>
            <person name="Im W.T."/>
        </authorList>
    </citation>
    <scope>NUCLEOTIDE SEQUENCE [LARGE SCALE GENOMIC DNA]</scope>
    <source>
        <strain evidence="3 4">SB-02</strain>
    </source>
</reference>
<feature type="domain" description="Arabinosidase BT-3657-like N-terminal" evidence="2">
    <location>
        <begin position="13"/>
        <end position="114"/>
    </location>
</feature>
<evidence type="ECO:0000256" key="1">
    <source>
        <dbReference type="SAM" id="SignalP"/>
    </source>
</evidence>
<keyword evidence="4" id="KW-1185">Reference proteome</keyword>
<dbReference type="CDD" id="cd08983">
    <property type="entry name" value="GH43_Bt3655-like"/>
    <property type="match status" value="1"/>
</dbReference>
<proteinExistence type="predicted"/>
<dbReference type="AlphaFoldDB" id="A0A6I6GJP7"/>
<dbReference type="PANTHER" id="PTHR43301:SF3">
    <property type="entry name" value="ARABINAN ENDO-1,5-ALPHA-L-ARABINOSIDASE A-RELATED"/>
    <property type="match status" value="1"/>
</dbReference>
<evidence type="ECO:0000259" key="2">
    <source>
        <dbReference type="Pfam" id="PF22847"/>
    </source>
</evidence>
<dbReference type="Pfam" id="PF22847">
    <property type="entry name" value="BT_3657-like_N"/>
    <property type="match status" value="1"/>
</dbReference>
<dbReference type="PANTHER" id="PTHR43301">
    <property type="entry name" value="ARABINAN ENDO-1,5-ALPHA-L-ARABINOSIDASE"/>
    <property type="match status" value="1"/>
</dbReference>
<dbReference type="KEGG" id="fls:GLV81_11480"/>
<name>A0A6I6GJP7_9BACT</name>
<feature type="chain" id="PRO_5026079456" evidence="1">
    <location>
        <begin position="23"/>
        <end position="311"/>
    </location>
</feature>
<organism evidence="3 4">
    <name type="scientific">Phnomibacter ginsenosidimutans</name>
    <dbReference type="NCBI Taxonomy" id="2676868"/>
    <lineage>
        <taxon>Bacteria</taxon>
        <taxon>Pseudomonadati</taxon>
        <taxon>Bacteroidota</taxon>
        <taxon>Chitinophagia</taxon>
        <taxon>Chitinophagales</taxon>
        <taxon>Chitinophagaceae</taxon>
        <taxon>Phnomibacter</taxon>
    </lineage>
</organism>
<dbReference type="InterPro" id="IPR055133">
    <property type="entry name" value="BT_3657-like_N"/>
</dbReference>
<keyword evidence="3" id="KW-0378">Hydrolase</keyword>
<dbReference type="SUPFAM" id="SSF75005">
    <property type="entry name" value="Arabinanase/levansucrase/invertase"/>
    <property type="match status" value="1"/>
</dbReference>
<sequence length="311" mass="35705">MKRRFSFFLLLFCFACMHVSIAQDSVYLFAYFNNNGKDGLHLAYSEDGYTYKAIKNDKSLLRPVLSKDSLMRDPCIIQGIDGRFHMVWTVSWNDRGIGYASSSDLIHWSEQQYIPVMAHEDSALNCWAPEITYDAKKQQYIIYWATTIPGRFAAGSQSGDGRYNHRMYYVSTKDFRSFSQAQLLYDYDFSVIDASIFLVGKRYAMLLKDETKTPPQKNLRITFSKHAHKGFSKPSAPITGKYWAEGPTVARVGEQWVVYFDKYTSHTYGAVASKDLIQWEDISDKVHFPKGIRHGTVLRISRATLLPLLAL</sequence>
<dbReference type="EMBL" id="CP046566">
    <property type="protein sequence ID" value="QGW28635.1"/>
    <property type="molecule type" value="Genomic_DNA"/>
</dbReference>
<dbReference type="GO" id="GO:0016787">
    <property type="term" value="F:hydrolase activity"/>
    <property type="evidence" value="ECO:0007669"/>
    <property type="project" value="UniProtKB-KW"/>
</dbReference>
<dbReference type="InterPro" id="IPR050727">
    <property type="entry name" value="GH43_arabinanases"/>
</dbReference>
<dbReference type="Proteomes" id="UP000426027">
    <property type="component" value="Chromosome"/>
</dbReference>
<evidence type="ECO:0000313" key="4">
    <source>
        <dbReference type="Proteomes" id="UP000426027"/>
    </source>
</evidence>